<comment type="caution">
    <text evidence="7">Lacks conserved residue(s) required for the propagation of feature annotation.</text>
</comment>
<dbReference type="Gene3D" id="3.40.50.2020">
    <property type="match status" value="1"/>
</dbReference>
<comment type="caution">
    <text evidence="9">The sequence shown here is derived from an EMBL/GenBank/DDBJ whole genome shotgun (WGS) entry which is preliminary data.</text>
</comment>
<evidence type="ECO:0000256" key="6">
    <source>
        <dbReference type="ARBA" id="ARBA00022975"/>
    </source>
</evidence>
<dbReference type="EC" id="2.4.2.10" evidence="2 7"/>
<evidence type="ECO:0000256" key="5">
    <source>
        <dbReference type="ARBA" id="ARBA00022842"/>
    </source>
</evidence>
<dbReference type="HAMAP" id="MF_01208">
    <property type="entry name" value="PyrE"/>
    <property type="match status" value="1"/>
</dbReference>
<comment type="subunit">
    <text evidence="7">Homodimer.</text>
</comment>
<evidence type="ECO:0000259" key="8">
    <source>
        <dbReference type="Pfam" id="PF00156"/>
    </source>
</evidence>
<keyword evidence="3 7" id="KW-0328">Glycosyltransferase</keyword>
<sequence>MNNNEINEILIKCEVLLEGHFLLTSGKHSNKYLQCARLFQFPEYSESVSRVLAEKMEKYDADIVVGPAIGGIILAYEVARQLGLKALFAERENGVMTLRRGFEIEKGKKVIVVEDVVTTGGSVKEVIKLVEALGGIVAAVGSVIDRSGERAEFNRPFDSVLEMDVDTYDAENCPLCKLGSAPYKPGSRKFK</sequence>
<dbReference type="InterPro" id="IPR000836">
    <property type="entry name" value="PRTase_dom"/>
</dbReference>
<comment type="function">
    <text evidence="7">Catalyzes the transfer of a ribosyl phosphate group from 5-phosphoribose 1-diphosphate to orotate, leading to the formation of orotidine monophosphate (OMP).</text>
</comment>
<feature type="binding site" evidence="7">
    <location>
        <position position="146"/>
    </location>
    <ligand>
        <name>orotate</name>
        <dbReference type="ChEBI" id="CHEBI:30839"/>
    </ligand>
</feature>
<keyword evidence="5 7" id="KW-0460">Magnesium</keyword>
<comment type="pathway">
    <text evidence="1 7">Pyrimidine metabolism; UMP biosynthesis via de novo pathway; UMP from orotate: step 1/2.</text>
</comment>
<feature type="domain" description="Phosphoribosyltransferase" evidence="8">
    <location>
        <begin position="47"/>
        <end position="162"/>
    </location>
</feature>
<comment type="cofactor">
    <cofactor evidence="7">
        <name>Mg(2+)</name>
        <dbReference type="ChEBI" id="CHEBI:18420"/>
    </cofactor>
</comment>
<comment type="catalytic activity">
    <reaction evidence="7">
        <text>orotidine 5'-phosphate + diphosphate = orotate + 5-phospho-alpha-D-ribose 1-diphosphate</text>
        <dbReference type="Rhea" id="RHEA:10380"/>
        <dbReference type="ChEBI" id="CHEBI:30839"/>
        <dbReference type="ChEBI" id="CHEBI:33019"/>
        <dbReference type="ChEBI" id="CHEBI:57538"/>
        <dbReference type="ChEBI" id="CHEBI:58017"/>
        <dbReference type="EC" id="2.4.2.10"/>
    </reaction>
</comment>
<keyword evidence="10" id="KW-1185">Reference proteome</keyword>
<reference evidence="9 10" key="1">
    <citation type="submission" date="2021-10" db="EMBL/GenBank/DDBJ databases">
        <title>Lutispora strain m25 sp. nov., a thermophilic, non-spore-forming bacterium isolated from a lab-scale methanogenic bioreactor digesting anaerobic sludge.</title>
        <authorList>
            <person name="El Houari A."/>
            <person name="Mcdonald J."/>
        </authorList>
    </citation>
    <scope>NUCLEOTIDE SEQUENCE [LARGE SCALE GENOMIC DNA]</scope>
    <source>
        <strain evidence="10">m25</strain>
    </source>
</reference>
<dbReference type="SUPFAM" id="SSF53271">
    <property type="entry name" value="PRTase-like"/>
    <property type="match status" value="1"/>
</dbReference>
<evidence type="ECO:0000313" key="9">
    <source>
        <dbReference type="EMBL" id="MCQ1528074.1"/>
    </source>
</evidence>
<proteinExistence type="inferred from homology"/>
<evidence type="ECO:0000256" key="2">
    <source>
        <dbReference type="ARBA" id="ARBA00011971"/>
    </source>
</evidence>
<comment type="similarity">
    <text evidence="7">Belongs to the purine/pyrimidine phosphoribosyltransferase family. PyrE subfamily.</text>
</comment>
<dbReference type="InterPro" id="IPR023031">
    <property type="entry name" value="OPRT"/>
</dbReference>
<dbReference type="Proteomes" id="UP001651880">
    <property type="component" value="Unassembled WGS sequence"/>
</dbReference>
<dbReference type="InterPro" id="IPR006273">
    <property type="entry name" value="Orotate_PRibTrfase_bac"/>
</dbReference>
<feature type="binding site" evidence="7">
    <location>
        <position position="118"/>
    </location>
    <ligand>
        <name>orotate</name>
        <dbReference type="ChEBI" id="CHEBI:30839"/>
    </ligand>
</feature>
<dbReference type="RefSeq" id="WP_303740613.1">
    <property type="nucleotide sequence ID" value="NZ_JAJEKE010000001.1"/>
</dbReference>
<feature type="binding site" description="in other chain" evidence="7">
    <location>
        <begin position="114"/>
        <end position="122"/>
    </location>
    <ligand>
        <name>5-phospho-alpha-D-ribose 1-diphosphate</name>
        <dbReference type="ChEBI" id="CHEBI:58017"/>
        <note>ligand shared between dimeric partners</note>
    </ligand>
</feature>
<protein>
    <recommendedName>
        <fullName evidence="2 7">Orotate phosphoribosyltransferase</fullName>
        <shortName evidence="7">OPRT</shortName>
        <shortName evidence="7">OPRTase</shortName>
        <ecNumber evidence="2 7">2.4.2.10</ecNumber>
    </recommendedName>
</protein>
<dbReference type="PANTHER" id="PTHR19278:SF9">
    <property type="entry name" value="URIDINE 5'-MONOPHOSPHATE SYNTHASE"/>
    <property type="match status" value="1"/>
</dbReference>
<name>A0ABT1N9Y9_9FIRM</name>
<evidence type="ECO:0000313" key="10">
    <source>
        <dbReference type="Proteomes" id="UP001651880"/>
    </source>
</evidence>
<evidence type="ECO:0000256" key="7">
    <source>
        <dbReference type="HAMAP-Rule" id="MF_01208"/>
    </source>
</evidence>
<accession>A0ABT1N9Y9</accession>
<dbReference type="EMBL" id="JAJEKE010000001">
    <property type="protein sequence ID" value="MCQ1528074.1"/>
    <property type="molecule type" value="Genomic_DNA"/>
</dbReference>
<evidence type="ECO:0000256" key="4">
    <source>
        <dbReference type="ARBA" id="ARBA00022679"/>
    </source>
</evidence>
<dbReference type="GO" id="GO:0004588">
    <property type="term" value="F:orotate phosphoribosyltransferase activity"/>
    <property type="evidence" value="ECO:0007669"/>
    <property type="project" value="UniProtKB-EC"/>
</dbReference>
<evidence type="ECO:0000256" key="3">
    <source>
        <dbReference type="ARBA" id="ARBA00022676"/>
    </source>
</evidence>
<gene>
    <name evidence="7 9" type="primary">pyrE</name>
    <name evidence="9" type="ORF">LJD61_00715</name>
</gene>
<dbReference type="CDD" id="cd06223">
    <property type="entry name" value="PRTases_typeI"/>
    <property type="match status" value="1"/>
</dbReference>
<dbReference type="Pfam" id="PF00156">
    <property type="entry name" value="Pribosyltran"/>
    <property type="match status" value="1"/>
</dbReference>
<dbReference type="PANTHER" id="PTHR19278">
    <property type="entry name" value="OROTATE PHOSPHORIBOSYLTRANSFERASE"/>
    <property type="match status" value="1"/>
</dbReference>
<organism evidence="9 10">
    <name type="scientific">Lutispora saccharofermentans</name>
    <dbReference type="NCBI Taxonomy" id="3024236"/>
    <lineage>
        <taxon>Bacteria</taxon>
        <taxon>Bacillati</taxon>
        <taxon>Bacillota</taxon>
        <taxon>Clostridia</taxon>
        <taxon>Lutisporales</taxon>
        <taxon>Lutisporaceae</taxon>
        <taxon>Lutispora</taxon>
    </lineage>
</organism>
<evidence type="ECO:0000256" key="1">
    <source>
        <dbReference type="ARBA" id="ARBA00004889"/>
    </source>
</evidence>
<keyword evidence="4 7" id="KW-0808">Transferase</keyword>
<keyword evidence="6 7" id="KW-0665">Pyrimidine biosynthesis</keyword>
<dbReference type="InterPro" id="IPR029057">
    <property type="entry name" value="PRTase-like"/>
</dbReference>
<dbReference type="NCBIfam" id="TIGR01367">
    <property type="entry name" value="pyrE_Therm"/>
    <property type="match status" value="1"/>
</dbReference>